<comment type="caution">
    <text evidence="2">The sequence shown here is derived from an EMBL/GenBank/DDBJ whole genome shotgun (WGS) entry which is preliminary data.</text>
</comment>
<keyword evidence="3" id="KW-1185">Reference proteome</keyword>
<keyword evidence="1" id="KW-0812">Transmembrane</keyword>
<protein>
    <submittedName>
        <fullName evidence="2">Uncharacterized protein</fullName>
    </submittedName>
</protein>
<evidence type="ECO:0000313" key="2">
    <source>
        <dbReference type="EMBL" id="RCK57119.1"/>
    </source>
</evidence>
<dbReference type="AlphaFoldDB" id="A0A367XUP2"/>
<sequence length="210" mass="22100">MYSSRQGRALRGIAVASAATMLALFSHVIGGGESPHLIGLAMPWLLSLPVCVGLTGKKLSFWKLLIAVSASQLLFHTLFVLGTPTSGASQLNPHAGHGGIPLVLPPADPSSTVSTALAATPSMWVMHGLAAIATAALVYRGERAVLRLRDVIALTVRWFCHRVATYVVPVSLTAGRARHFVPQEQAVPAHAKSAALAPLRRRGPPPLHAL</sequence>
<proteinExistence type="predicted"/>
<feature type="transmembrane region" description="Helical" evidence="1">
    <location>
        <begin position="36"/>
        <end position="54"/>
    </location>
</feature>
<dbReference type="EMBL" id="QORO01000005">
    <property type="protein sequence ID" value="RCK57119.1"/>
    <property type="molecule type" value="Genomic_DNA"/>
</dbReference>
<feature type="transmembrane region" description="Helical" evidence="1">
    <location>
        <begin position="61"/>
        <end position="81"/>
    </location>
</feature>
<reference evidence="2 3" key="1">
    <citation type="submission" date="2018-07" db="EMBL/GenBank/DDBJ databases">
        <title>Microbacterium endoborsara sp. nov., a novel actinobacterium isolated from Borszczowia aralocaspica.</title>
        <authorList>
            <person name="An D."/>
        </authorList>
    </citation>
    <scope>NUCLEOTIDE SEQUENCE [LARGE SCALE GENOMIC DNA]</scope>
    <source>
        <strain evidence="2 3">C1.15228</strain>
    </source>
</reference>
<dbReference type="Proteomes" id="UP000253508">
    <property type="component" value="Unassembled WGS sequence"/>
</dbReference>
<evidence type="ECO:0000313" key="3">
    <source>
        <dbReference type="Proteomes" id="UP000253508"/>
    </source>
</evidence>
<feature type="transmembrane region" description="Helical" evidence="1">
    <location>
        <begin position="12"/>
        <end position="30"/>
    </location>
</feature>
<dbReference type="RefSeq" id="WP_114118557.1">
    <property type="nucleotide sequence ID" value="NZ_BMHU01000005.1"/>
</dbReference>
<organism evidence="2 3">
    <name type="scientific">Microbacterium sorbitolivorans</name>
    <dbReference type="NCBI Taxonomy" id="1867410"/>
    <lineage>
        <taxon>Bacteria</taxon>
        <taxon>Bacillati</taxon>
        <taxon>Actinomycetota</taxon>
        <taxon>Actinomycetes</taxon>
        <taxon>Micrococcales</taxon>
        <taxon>Microbacteriaceae</taxon>
        <taxon>Microbacterium</taxon>
    </lineage>
</organism>
<keyword evidence="1" id="KW-1133">Transmembrane helix</keyword>
<evidence type="ECO:0000256" key="1">
    <source>
        <dbReference type="SAM" id="Phobius"/>
    </source>
</evidence>
<feature type="transmembrane region" description="Helical" evidence="1">
    <location>
        <begin position="116"/>
        <end position="139"/>
    </location>
</feature>
<gene>
    <name evidence="2" type="ORF">DTO57_12495</name>
</gene>
<dbReference type="OrthoDB" id="5125396at2"/>
<name>A0A367XUP2_9MICO</name>
<accession>A0A367XUP2</accession>
<keyword evidence="1" id="KW-0472">Membrane</keyword>